<keyword evidence="3" id="KW-0963">Cytoplasm</keyword>
<keyword evidence="5" id="KW-0206">Cytoskeleton</keyword>
<gene>
    <name evidence="7" type="ORF">THASP1DRAFT_27025</name>
</gene>
<dbReference type="AlphaFoldDB" id="A0A4P9XXR6"/>
<dbReference type="STRING" id="78915.A0A4P9XXR6"/>
<accession>A0A4P9XXR6</accession>
<dbReference type="PANTHER" id="PTHR11604">
    <property type="entry name" value="PROFILIN"/>
    <property type="match status" value="1"/>
</dbReference>
<evidence type="ECO:0000256" key="5">
    <source>
        <dbReference type="ARBA" id="ARBA00023212"/>
    </source>
</evidence>
<organism evidence="7 8">
    <name type="scientific">Thamnocephalis sphaerospora</name>
    <dbReference type="NCBI Taxonomy" id="78915"/>
    <lineage>
        <taxon>Eukaryota</taxon>
        <taxon>Fungi</taxon>
        <taxon>Fungi incertae sedis</taxon>
        <taxon>Zoopagomycota</taxon>
        <taxon>Zoopagomycotina</taxon>
        <taxon>Zoopagomycetes</taxon>
        <taxon>Zoopagales</taxon>
        <taxon>Sigmoideomycetaceae</taxon>
        <taxon>Thamnocephalis</taxon>
    </lineage>
</organism>
<reference evidence="8" key="1">
    <citation type="journal article" date="2018" name="Nat. Microbiol.">
        <title>Leveraging single-cell genomics to expand the fungal tree of life.</title>
        <authorList>
            <person name="Ahrendt S.R."/>
            <person name="Quandt C.A."/>
            <person name="Ciobanu D."/>
            <person name="Clum A."/>
            <person name="Salamov A."/>
            <person name="Andreopoulos B."/>
            <person name="Cheng J.F."/>
            <person name="Woyke T."/>
            <person name="Pelin A."/>
            <person name="Henrissat B."/>
            <person name="Reynolds N.K."/>
            <person name="Benny G.L."/>
            <person name="Smith M.E."/>
            <person name="James T.Y."/>
            <person name="Grigoriev I.V."/>
        </authorList>
    </citation>
    <scope>NUCLEOTIDE SEQUENCE [LARGE SCALE GENOMIC DNA]</scope>
    <source>
        <strain evidence="8">RSA 1356</strain>
    </source>
</reference>
<dbReference type="EMBL" id="KZ992424">
    <property type="protein sequence ID" value="RKP11188.1"/>
    <property type="molecule type" value="Genomic_DNA"/>
</dbReference>
<dbReference type="PANTHER" id="PTHR11604:SF0">
    <property type="entry name" value="PROFILIN"/>
    <property type="match status" value="1"/>
</dbReference>
<evidence type="ECO:0000256" key="1">
    <source>
        <dbReference type="ARBA" id="ARBA00004245"/>
    </source>
</evidence>
<dbReference type="InterPro" id="IPR048278">
    <property type="entry name" value="PFN"/>
</dbReference>
<evidence type="ECO:0000256" key="3">
    <source>
        <dbReference type="ARBA" id="ARBA00022490"/>
    </source>
</evidence>
<dbReference type="Gene3D" id="3.30.450.30">
    <property type="entry name" value="Dynein light chain 2a, cytoplasmic"/>
    <property type="match status" value="1"/>
</dbReference>
<comment type="subcellular location">
    <subcellularLocation>
        <location evidence="1">Cytoplasm</location>
        <location evidence="1">Cytoskeleton</location>
    </subcellularLocation>
</comment>
<dbReference type="InterPro" id="IPR036140">
    <property type="entry name" value="PFN_sf"/>
</dbReference>
<keyword evidence="8" id="KW-1185">Reference proteome</keyword>
<protein>
    <recommendedName>
        <fullName evidence="6">Profilin</fullName>
    </recommendedName>
</protein>
<dbReference type="SMART" id="SM00392">
    <property type="entry name" value="PROF"/>
    <property type="match status" value="1"/>
</dbReference>
<dbReference type="CDD" id="cd00148">
    <property type="entry name" value="PROF"/>
    <property type="match status" value="1"/>
</dbReference>
<sequence length="134" mass="14464">MADWNSLLNDMVAKDGIVQGAIADPNTGYAWFTTPGFTVSAEEGQALANAFKEESQALFGTGFHLNGVKYLTIRLLYPNSIYGKHGGGGAVCVKTNQVLMVFIYDETIPAGQATSLIEEKAQYLRDHNSAQCAQ</sequence>
<keyword evidence="4 6" id="KW-0009">Actin-binding</keyword>
<comment type="similarity">
    <text evidence="2 6">Belongs to the profilin family.</text>
</comment>
<evidence type="ECO:0000256" key="2">
    <source>
        <dbReference type="ARBA" id="ARBA00010058"/>
    </source>
</evidence>
<evidence type="ECO:0000256" key="4">
    <source>
        <dbReference type="ARBA" id="ARBA00023203"/>
    </source>
</evidence>
<dbReference type="OrthoDB" id="421374at2759"/>
<dbReference type="Pfam" id="PF00235">
    <property type="entry name" value="Profilin"/>
    <property type="match status" value="1"/>
</dbReference>
<name>A0A4P9XXR6_9FUNG</name>
<dbReference type="InterPro" id="IPR005455">
    <property type="entry name" value="PFN_euk"/>
</dbReference>
<dbReference type="Proteomes" id="UP000271241">
    <property type="component" value="Unassembled WGS sequence"/>
</dbReference>
<evidence type="ECO:0000313" key="8">
    <source>
        <dbReference type="Proteomes" id="UP000271241"/>
    </source>
</evidence>
<evidence type="ECO:0000256" key="6">
    <source>
        <dbReference type="RuleBase" id="RU003909"/>
    </source>
</evidence>
<evidence type="ECO:0000313" key="7">
    <source>
        <dbReference type="EMBL" id="RKP11188.1"/>
    </source>
</evidence>
<dbReference type="PRINTS" id="PR00392">
    <property type="entry name" value="PROFILIN"/>
</dbReference>
<dbReference type="GO" id="GO:0005938">
    <property type="term" value="C:cell cortex"/>
    <property type="evidence" value="ECO:0007669"/>
    <property type="project" value="TreeGrafter"/>
</dbReference>
<dbReference type="GO" id="GO:0005856">
    <property type="term" value="C:cytoskeleton"/>
    <property type="evidence" value="ECO:0007669"/>
    <property type="project" value="UniProtKB-SubCell"/>
</dbReference>
<dbReference type="GO" id="GO:0003785">
    <property type="term" value="F:actin monomer binding"/>
    <property type="evidence" value="ECO:0007669"/>
    <property type="project" value="TreeGrafter"/>
</dbReference>
<proteinExistence type="inferred from homology"/>
<dbReference type="SUPFAM" id="SSF55770">
    <property type="entry name" value="Profilin (actin-binding protein)"/>
    <property type="match status" value="1"/>
</dbReference>